<accession>A0A517N5G4</accession>
<protein>
    <submittedName>
        <fullName evidence="2">Uncharacterized protein</fullName>
    </submittedName>
</protein>
<sequence length="156" mass="17024">MTNPYEPTVSESSDSPRWSESHLHAFAGWWLAIAGLIHFAAVNVQSGARSFSSLDWSPAFLVVLGTLVVFRVRIATMLTRLIGSFVIVGIAVAFVLIVVGFGDGAELTYGNTTVTDPPPWQICCMLLVIGVTLVPPWWALQRAMADNHRVRWRGGG</sequence>
<dbReference type="AlphaFoldDB" id="A0A517N5G4"/>
<keyword evidence="1" id="KW-0472">Membrane</keyword>
<dbReference type="KEGG" id="rlc:K227x_06410"/>
<keyword evidence="1" id="KW-1133">Transmembrane helix</keyword>
<reference evidence="2 3" key="1">
    <citation type="submission" date="2019-02" db="EMBL/GenBank/DDBJ databases">
        <title>Deep-cultivation of Planctomycetes and their phenomic and genomic characterization uncovers novel biology.</title>
        <authorList>
            <person name="Wiegand S."/>
            <person name="Jogler M."/>
            <person name="Boedeker C."/>
            <person name="Pinto D."/>
            <person name="Vollmers J."/>
            <person name="Rivas-Marin E."/>
            <person name="Kohn T."/>
            <person name="Peeters S.H."/>
            <person name="Heuer A."/>
            <person name="Rast P."/>
            <person name="Oberbeckmann S."/>
            <person name="Bunk B."/>
            <person name="Jeske O."/>
            <person name="Meyerdierks A."/>
            <person name="Storesund J.E."/>
            <person name="Kallscheuer N."/>
            <person name="Luecker S."/>
            <person name="Lage O.M."/>
            <person name="Pohl T."/>
            <person name="Merkel B.J."/>
            <person name="Hornburger P."/>
            <person name="Mueller R.-W."/>
            <person name="Bruemmer F."/>
            <person name="Labrenz M."/>
            <person name="Spormann A.M."/>
            <person name="Op den Camp H."/>
            <person name="Overmann J."/>
            <person name="Amann R."/>
            <person name="Jetten M.S.M."/>
            <person name="Mascher T."/>
            <person name="Medema M.H."/>
            <person name="Devos D.P."/>
            <person name="Kaster A.-K."/>
            <person name="Ovreas L."/>
            <person name="Rohde M."/>
            <person name="Galperin M.Y."/>
            <person name="Jogler C."/>
        </authorList>
    </citation>
    <scope>NUCLEOTIDE SEQUENCE [LARGE SCALE GENOMIC DNA]</scope>
    <source>
        <strain evidence="2 3">K22_7</strain>
    </source>
</reference>
<organism evidence="2 3">
    <name type="scientific">Rubripirellula lacrimiformis</name>
    <dbReference type="NCBI Taxonomy" id="1930273"/>
    <lineage>
        <taxon>Bacteria</taxon>
        <taxon>Pseudomonadati</taxon>
        <taxon>Planctomycetota</taxon>
        <taxon>Planctomycetia</taxon>
        <taxon>Pirellulales</taxon>
        <taxon>Pirellulaceae</taxon>
        <taxon>Rubripirellula</taxon>
    </lineage>
</organism>
<evidence type="ECO:0000313" key="3">
    <source>
        <dbReference type="Proteomes" id="UP000318538"/>
    </source>
</evidence>
<feature type="transmembrane region" description="Helical" evidence="1">
    <location>
        <begin position="81"/>
        <end position="99"/>
    </location>
</feature>
<keyword evidence="3" id="KW-1185">Reference proteome</keyword>
<evidence type="ECO:0000256" key="1">
    <source>
        <dbReference type="SAM" id="Phobius"/>
    </source>
</evidence>
<gene>
    <name evidence="2" type="ORF">K227x_06410</name>
</gene>
<feature type="transmembrane region" description="Helical" evidence="1">
    <location>
        <begin position="119"/>
        <end position="140"/>
    </location>
</feature>
<evidence type="ECO:0000313" key="2">
    <source>
        <dbReference type="EMBL" id="QDT02268.1"/>
    </source>
</evidence>
<keyword evidence="1" id="KW-0812">Transmembrane</keyword>
<proteinExistence type="predicted"/>
<dbReference type="EMBL" id="CP036525">
    <property type="protein sequence ID" value="QDT02268.1"/>
    <property type="molecule type" value="Genomic_DNA"/>
</dbReference>
<dbReference type="Proteomes" id="UP000318538">
    <property type="component" value="Chromosome"/>
</dbReference>
<feature type="transmembrane region" description="Helical" evidence="1">
    <location>
        <begin position="23"/>
        <end position="44"/>
    </location>
</feature>
<feature type="transmembrane region" description="Helical" evidence="1">
    <location>
        <begin position="56"/>
        <end position="74"/>
    </location>
</feature>
<name>A0A517N5G4_9BACT</name>